<keyword evidence="5" id="KW-1015">Disulfide bond</keyword>
<evidence type="ECO:0000256" key="4">
    <source>
        <dbReference type="ARBA" id="ARBA00022525"/>
    </source>
</evidence>
<feature type="domain" description="OBP47-like" evidence="6">
    <location>
        <begin position="40"/>
        <end position="145"/>
    </location>
</feature>
<keyword evidence="3" id="KW-0813">Transport</keyword>
<dbReference type="Gene3D" id="1.10.238.270">
    <property type="match status" value="1"/>
</dbReference>
<dbReference type="Proteomes" id="UP000075883">
    <property type="component" value="Unassembled WGS sequence"/>
</dbReference>
<comment type="similarity">
    <text evidence="2">Belongs to the PBP/GOBP family.</text>
</comment>
<dbReference type="Pfam" id="PF22651">
    <property type="entry name" value="OBP47_like"/>
    <property type="match status" value="1"/>
</dbReference>
<evidence type="ECO:0000259" key="6">
    <source>
        <dbReference type="Pfam" id="PF22651"/>
    </source>
</evidence>
<dbReference type="InterPro" id="IPR054577">
    <property type="entry name" value="OBP47-like_dom"/>
</dbReference>
<dbReference type="PANTHER" id="PTHR21066">
    <property type="entry name" value="ODORANT-BINDING PROTEIN 59A-RELATED"/>
    <property type="match status" value="1"/>
</dbReference>
<name>A0A9I3CJS2_9DIPT</name>
<keyword evidence="4" id="KW-0964">Secreted</keyword>
<dbReference type="EMBL" id="AXCM01009448">
    <property type="status" value="NOT_ANNOTATED_CDS"/>
    <property type="molecule type" value="Genomic_DNA"/>
</dbReference>
<accession>A0A9I3CJS2</accession>
<evidence type="ECO:0000256" key="1">
    <source>
        <dbReference type="ARBA" id="ARBA00004613"/>
    </source>
</evidence>
<organism evidence="7 8">
    <name type="scientific">Anopheles culicifacies</name>
    <dbReference type="NCBI Taxonomy" id="139723"/>
    <lineage>
        <taxon>Eukaryota</taxon>
        <taxon>Metazoa</taxon>
        <taxon>Ecdysozoa</taxon>
        <taxon>Arthropoda</taxon>
        <taxon>Hexapoda</taxon>
        <taxon>Insecta</taxon>
        <taxon>Pterygota</taxon>
        <taxon>Neoptera</taxon>
        <taxon>Endopterygota</taxon>
        <taxon>Diptera</taxon>
        <taxon>Nematocera</taxon>
        <taxon>Culicoidea</taxon>
        <taxon>Culicidae</taxon>
        <taxon>Anophelinae</taxon>
        <taxon>Anopheles</taxon>
        <taxon>culicifacies species complex</taxon>
    </lineage>
</organism>
<comment type="subcellular location">
    <subcellularLocation>
        <location evidence="1">Secreted</location>
    </subcellularLocation>
</comment>
<dbReference type="InterPro" id="IPR052295">
    <property type="entry name" value="Odorant-binding_protein"/>
</dbReference>
<evidence type="ECO:0000313" key="7">
    <source>
        <dbReference type="EnsemblMetazoa" id="ACUA029206-PA"/>
    </source>
</evidence>
<evidence type="ECO:0000256" key="3">
    <source>
        <dbReference type="ARBA" id="ARBA00022448"/>
    </source>
</evidence>
<protein>
    <recommendedName>
        <fullName evidence="6">OBP47-like domain-containing protein</fullName>
    </recommendedName>
</protein>
<sequence>MNFQECCTMPRLLPEDVIKRCLNRPLPATLPGEPDPLPPNCYAECVLNEMGILVNQQFLVEQAVKALFEHVPNGTVLWKQVFEVATRKCYSFQVANTFYLQDVAKNLISSQCIPSSLRFLECTFAIIYRKCPDEYWTKKDECRRLVNVLNDCSYFLVHSDKF</sequence>
<evidence type="ECO:0000256" key="2">
    <source>
        <dbReference type="ARBA" id="ARBA00008098"/>
    </source>
</evidence>
<dbReference type="EnsemblMetazoa" id="ACUA029206-RA">
    <property type="protein sequence ID" value="ACUA029206-PA"/>
    <property type="gene ID" value="ACUA029206"/>
</dbReference>
<reference evidence="7" key="2">
    <citation type="submission" date="2023-03" db="UniProtKB">
        <authorList>
            <consortium name="EnsemblMetazoa"/>
        </authorList>
    </citation>
    <scope>IDENTIFICATION</scope>
    <source>
        <strain evidence="7">A-37</strain>
    </source>
</reference>
<evidence type="ECO:0000313" key="8">
    <source>
        <dbReference type="Proteomes" id="UP000075883"/>
    </source>
</evidence>
<dbReference type="PANTHER" id="PTHR21066:SF3">
    <property type="entry name" value="IP02236P"/>
    <property type="match status" value="1"/>
</dbReference>
<dbReference type="GO" id="GO:0005576">
    <property type="term" value="C:extracellular region"/>
    <property type="evidence" value="ECO:0007669"/>
    <property type="project" value="UniProtKB-SubCell"/>
</dbReference>
<dbReference type="AlphaFoldDB" id="A0A9I3CJS2"/>
<evidence type="ECO:0000256" key="5">
    <source>
        <dbReference type="ARBA" id="ARBA00023157"/>
    </source>
</evidence>
<reference evidence="8" key="1">
    <citation type="submission" date="2013-09" db="EMBL/GenBank/DDBJ databases">
        <title>The Genome Sequence of Anopheles culicifacies species A.</title>
        <authorList>
            <consortium name="The Broad Institute Genomics Platform"/>
            <person name="Neafsey D.E."/>
            <person name="Besansky N."/>
            <person name="Howell P."/>
            <person name="Walton C."/>
            <person name="Young S.K."/>
            <person name="Zeng Q."/>
            <person name="Gargeya S."/>
            <person name="Fitzgerald M."/>
            <person name="Haas B."/>
            <person name="Abouelleil A."/>
            <person name="Allen A.W."/>
            <person name="Alvarado L."/>
            <person name="Arachchi H.M."/>
            <person name="Berlin A.M."/>
            <person name="Chapman S.B."/>
            <person name="Gainer-Dewar J."/>
            <person name="Goldberg J."/>
            <person name="Griggs A."/>
            <person name="Gujja S."/>
            <person name="Hansen M."/>
            <person name="Howarth C."/>
            <person name="Imamovic A."/>
            <person name="Ireland A."/>
            <person name="Larimer J."/>
            <person name="McCowan C."/>
            <person name="Murphy C."/>
            <person name="Pearson M."/>
            <person name="Poon T.W."/>
            <person name="Priest M."/>
            <person name="Roberts A."/>
            <person name="Saif S."/>
            <person name="Shea T."/>
            <person name="Sisk P."/>
            <person name="Sykes S."/>
            <person name="Wortman J."/>
            <person name="Nusbaum C."/>
            <person name="Birren B."/>
        </authorList>
    </citation>
    <scope>NUCLEOTIDE SEQUENCE [LARGE SCALE GENOMIC DNA]</scope>
    <source>
        <strain evidence="8">A-37</strain>
    </source>
</reference>
<keyword evidence="8" id="KW-1185">Reference proteome</keyword>
<proteinExistence type="inferred from homology"/>